<evidence type="ECO:0000259" key="1">
    <source>
        <dbReference type="Pfam" id="PF09204"/>
    </source>
</evidence>
<accession>A0ABP5JHL7</accession>
<evidence type="ECO:0000313" key="3">
    <source>
        <dbReference type="Proteomes" id="UP001500575"/>
    </source>
</evidence>
<keyword evidence="3" id="KW-1185">Reference proteome</keyword>
<dbReference type="Proteomes" id="UP001500575">
    <property type="component" value="Unassembled WGS sequence"/>
</dbReference>
<comment type="caution">
    <text evidence="2">The sequence shown here is derived from an EMBL/GenBank/DDBJ whole genome shotgun (WGS) entry which is preliminary data.</text>
</comment>
<evidence type="ECO:0000313" key="2">
    <source>
        <dbReference type="EMBL" id="GAA2115481.1"/>
    </source>
</evidence>
<organism evidence="2 3">
    <name type="scientific">Nocardioides bigeumensis</name>
    <dbReference type="NCBI Taxonomy" id="433657"/>
    <lineage>
        <taxon>Bacteria</taxon>
        <taxon>Bacillati</taxon>
        <taxon>Actinomycetota</taxon>
        <taxon>Actinomycetes</taxon>
        <taxon>Propionibacteriales</taxon>
        <taxon>Nocardioidaceae</taxon>
        <taxon>Nocardioides</taxon>
    </lineage>
</organism>
<name>A0ABP5JHL7_9ACTN</name>
<dbReference type="InterPro" id="IPR015287">
    <property type="entry name" value="Colicin_D_immunity_dom"/>
</dbReference>
<dbReference type="RefSeq" id="WP_344302021.1">
    <property type="nucleotide sequence ID" value="NZ_BAAAQQ010000002.1"/>
</dbReference>
<proteinExistence type="predicted"/>
<sequence length="88" mass="9762">MEPSVEALISLIRRFVAGEIDAQTFDVAYREAFLHLPLLGEPLFPILDRLAIECVEYVDVPALREPGDVGDAELAEAARRALRELDAL</sequence>
<dbReference type="EMBL" id="BAAAQQ010000002">
    <property type="protein sequence ID" value="GAA2115481.1"/>
    <property type="molecule type" value="Genomic_DNA"/>
</dbReference>
<gene>
    <name evidence="2" type="ORF">GCM10009843_04910</name>
</gene>
<reference evidence="3" key="1">
    <citation type="journal article" date="2019" name="Int. J. Syst. Evol. Microbiol.">
        <title>The Global Catalogue of Microorganisms (GCM) 10K type strain sequencing project: providing services to taxonomists for standard genome sequencing and annotation.</title>
        <authorList>
            <consortium name="The Broad Institute Genomics Platform"/>
            <consortium name="The Broad Institute Genome Sequencing Center for Infectious Disease"/>
            <person name="Wu L."/>
            <person name="Ma J."/>
        </authorList>
    </citation>
    <scope>NUCLEOTIDE SEQUENCE [LARGE SCALE GENOMIC DNA]</scope>
    <source>
        <strain evidence="3">JCM 16021</strain>
    </source>
</reference>
<protein>
    <recommendedName>
        <fullName evidence="1">Colicin D immunity protein domain-containing protein</fullName>
    </recommendedName>
</protein>
<dbReference type="Pfam" id="PF09204">
    <property type="entry name" value="Colicin_immun"/>
    <property type="match status" value="1"/>
</dbReference>
<feature type="domain" description="Colicin D immunity protein" evidence="1">
    <location>
        <begin position="5"/>
        <end position="85"/>
    </location>
</feature>